<organism evidence="1">
    <name type="scientific">Symploca sp. SIO1C4</name>
    <dbReference type="NCBI Taxonomy" id="2607765"/>
    <lineage>
        <taxon>Bacteria</taxon>
        <taxon>Bacillati</taxon>
        <taxon>Cyanobacteriota</taxon>
        <taxon>Cyanophyceae</taxon>
        <taxon>Coleofasciculales</taxon>
        <taxon>Coleofasciculaceae</taxon>
        <taxon>Symploca</taxon>
    </lineage>
</organism>
<sequence>MIKWRLSEVMARHQVTGRELANLLNRHESSITKIRATKIMPRLSATSLNELLNGLNKLKKTEVDHVITPNDLIDYEPGDLEESA</sequence>
<protein>
    <submittedName>
        <fullName evidence="1">Helix-turn-helix domain-containing protein</fullName>
    </submittedName>
</protein>
<proteinExistence type="predicted"/>
<dbReference type="EMBL" id="JAAHFQ010000306">
    <property type="protein sequence ID" value="NER29088.1"/>
    <property type="molecule type" value="Genomic_DNA"/>
</dbReference>
<accession>A0A6B3NIM8</accession>
<comment type="caution">
    <text evidence="1">The sequence shown here is derived from an EMBL/GenBank/DDBJ whole genome shotgun (WGS) entry which is preliminary data.</text>
</comment>
<reference evidence="1" key="1">
    <citation type="submission" date="2019-11" db="EMBL/GenBank/DDBJ databases">
        <title>Genomic insights into an expanded diversity of filamentous marine cyanobacteria reveals the extraordinary biosynthetic potential of Moorea and Okeania.</title>
        <authorList>
            <person name="Ferreira Leao T."/>
            <person name="Wang M."/>
            <person name="Moss N."/>
            <person name="Da Silva R."/>
            <person name="Sanders J."/>
            <person name="Nurk S."/>
            <person name="Gurevich A."/>
            <person name="Humphrey G."/>
            <person name="Reher R."/>
            <person name="Zhu Q."/>
            <person name="Belda-Ferre P."/>
            <person name="Glukhov E."/>
            <person name="Rex R."/>
            <person name="Dorrestein P.C."/>
            <person name="Knight R."/>
            <person name="Pevzner P."/>
            <person name="Gerwick W.H."/>
            <person name="Gerwick L."/>
        </authorList>
    </citation>
    <scope>NUCLEOTIDE SEQUENCE</scope>
    <source>
        <strain evidence="1">SIO1C4</strain>
    </source>
</reference>
<evidence type="ECO:0000313" key="1">
    <source>
        <dbReference type="EMBL" id="NER29088.1"/>
    </source>
</evidence>
<name>A0A6B3NIM8_9CYAN</name>
<dbReference type="AlphaFoldDB" id="A0A6B3NIM8"/>
<gene>
    <name evidence="1" type="ORF">F6J89_15990</name>
</gene>